<dbReference type="PRINTS" id="PR01755">
    <property type="entry name" value="SECFTRNLCASE"/>
</dbReference>
<evidence type="ECO:0000256" key="7">
    <source>
        <dbReference type="ARBA" id="ARBA00023010"/>
    </source>
</evidence>
<feature type="domain" description="Protein export membrane protein SecD/SecF C-terminal" evidence="11">
    <location>
        <begin position="482"/>
        <end position="654"/>
    </location>
</feature>
<dbReference type="NCBIfam" id="NF009585">
    <property type="entry name" value="PRK13024.1-5"/>
    <property type="match status" value="1"/>
</dbReference>
<dbReference type="FunFam" id="1.20.1640.10:FF:000004">
    <property type="entry name" value="Protein translocase subunit SecD"/>
    <property type="match status" value="1"/>
</dbReference>
<proteinExistence type="inferred from homology"/>
<dbReference type="InterPro" id="IPR005791">
    <property type="entry name" value="SecD"/>
</dbReference>
<dbReference type="SUPFAM" id="SSF82866">
    <property type="entry name" value="Multidrug efflux transporter AcrB transmembrane domain"/>
    <property type="match status" value="2"/>
</dbReference>
<dbReference type="InterPro" id="IPR022645">
    <property type="entry name" value="SecD/SecF_bac"/>
</dbReference>
<evidence type="ECO:0000259" key="13">
    <source>
        <dbReference type="Pfam" id="PF22599"/>
    </source>
</evidence>
<dbReference type="Proteomes" id="UP000277579">
    <property type="component" value="Unassembled WGS sequence"/>
</dbReference>
<comment type="caution">
    <text evidence="9">Lacks conserved residue(s) required for the propagation of feature annotation.</text>
</comment>
<dbReference type="InterPro" id="IPR048631">
    <property type="entry name" value="SecD_1st"/>
</dbReference>
<keyword evidence="5 9" id="KW-0653">Protein transport</keyword>
<comment type="subunit">
    <text evidence="10">Forms a complex with SecD. Part of the essential Sec protein translocation apparatus which comprises SecA, SecYEG and auxiliary proteins SecDF. Other proteins may also be involved.</text>
</comment>
<evidence type="ECO:0000256" key="4">
    <source>
        <dbReference type="ARBA" id="ARBA00022692"/>
    </source>
</evidence>
<keyword evidence="3 9" id="KW-1003">Cell membrane</keyword>
<keyword evidence="2 9" id="KW-0813">Transport</keyword>
<keyword evidence="4 9" id="KW-0812">Transmembrane</keyword>
<reference evidence="14 15" key="1">
    <citation type="submission" date="2018-10" db="EMBL/GenBank/DDBJ databases">
        <title>Genomic Encyclopedia of Archaeal and Bacterial Type Strains, Phase II (KMG-II): from individual species to whole genera.</title>
        <authorList>
            <person name="Goeker M."/>
        </authorList>
    </citation>
    <scope>NUCLEOTIDE SEQUENCE [LARGE SCALE GENOMIC DNA]</scope>
    <source>
        <strain evidence="14 15">DSM 29537</strain>
    </source>
</reference>
<dbReference type="Gene3D" id="1.20.1640.10">
    <property type="entry name" value="Multidrug efflux transporter AcrB transmembrane domain"/>
    <property type="match status" value="2"/>
</dbReference>
<dbReference type="InterPro" id="IPR054384">
    <property type="entry name" value="SecDF_P1_head"/>
</dbReference>
<dbReference type="Gene3D" id="3.30.70.3220">
    <property type="match status" value="1"/>
</dbReference>
<evidence type="ECO:0000259" key="11">
    <source>
        <dbReference type="Pfam" id="PF02355"/>
    </source>
</evidence>
<feature type="transmembrane region" description="Helical" evidence="9">
    <location>
        <begin position="527"/>
        <end position="550"/>
    </location>
</feature>
<dbReference type="RefSeq" id="WP_121377684.1">
    <property type="nucleotide sequence ID" value="NZ_RBLC01000008.1"/>
</dbReference>
<feature type="transmembrane region" description="Helical" evidence="9">
    <location>
        <begin position="884"/>
        <end position="903"/>
    </location>
</feature>
<comment type="similarity">
    <text evidence="10">Belongs to the SecD/SecF family. SecF subfamily.</text>
</comment>
<keyword evidence="8 9" id="KW-0472">Membrane</keyword>
<keyword evidence="15" id="KW-1185">Reference proteome</keyword>
<feature type="transmembrane region" description="Helical" evidence="9">
    <location>
        <begin position="633"/>
        <end position="652"/>
    </location>
</feature>
<dbReference type="InterPro" id="IPR005665">
    <property type="entry name" value="SecF_bac"/>
</dbReference>
<organism evidence="14 15">
    <name type="scientific">Flavobacterium endophyticum</name>
    <dbReference type="NCBI Taxonomy" id="1540163"/>
    <lineage>
        <taxon>Bacteria</taxon>
        <taxon>Pseudomonadati</taxon>
        <taxon>Bacteroidota</taxon>
        <taxon>Flavobacteriia</taxon>
        <taxon>Flavobacteriales</taxon>
        <taxon>Flavobacteriaceae</taxon>
        <taxon>Flavobacterium</taxon>
    </lineage>
</organism>
<gene>
    <name evidence="10" type="primary">secF</name>
    <name evidence="9" type="synonym">secD</name>
    <name evidence="14" type="ORF">CLV94_3415</name>
</gene>
<dbReference type="Pfam" id="PF21760">
    <property type="entry name" value="SecD_1st"/>
    <property type="match status" value="1"/>
</dbReference>
<dbReference type="PANTHER" id="PTHR30081">
    <property type="entry name" value="PROTEIN-EXPORT MEMBRANE PROTEIN SEC"/>
    <property type="match status" value="1"/>
</dbReference>
<evidence type="ECO:0000313" key="14">
    <source>
        <dbReference type="EMBL" id="RKS17528.1"/>
    </source>
</evidence>
<evidence type="ECO:0000256" key="8">
    <source>
        <dbReference type="ARBA" id="ARBA00023136"/>
    </source>
</evidence>
<dbReference type="InterPro" id="IPR048634">
    <property type="entry name" value="SecD_SecF_C"/>
</dbReference>
<comment type="subcellular location">
    <subcellularLocation>
        <location evidence="1 9">Cell membrane</location>
        <topology evidence="1 9">Multi-pass membrane protein</topology>
    </subcellularLocation>
</comment>
<dbReference type="GO" id="GO:0065002">
    <property type="term" value="P:intracellular protein transmembrane transport"/>
    <property type="evidence" value="ECO:0007669"/>
    <property type="project" value="UniProtKB-UniRule"/>
</dbReference>
<feature type="transmembrane region" description="Helical" evidence="9">
    <location>
        <begin position="958"/>
        <end position="982"/>
    </location>
</feature>
<protein>
    <recommendedName>
        <fullName evidence="9 10">Multifunctional fusion protein</fullName>
    </recommendedName>
    <domain>
        <recommendedName>
            <fullName evidence="9">Protein translocase subunit SecD</fullName>
        </recommendedName>
    </domain>
    <domain>
        <recommendedName>
            <fullName evidence="10">Protein-export membrane protein SecF</fullName>
        </recommendedName>
    </domain>
</protein>
<dbReference type="NCBIfam" id="TIGR00916">
    <property type="entry name" value="2A0604s01"/>
    <property type="match status" value="2"/>
</dbReference>
<feature type="domain" description="SecDF P1 head subdomain" evidence="13">
    <location>
        <begin position="382"/>
        <end position="481"/>
    </location>
</feature>
<dbReference type="Pfam" id="PF22599">
    <property type="entry name" value="SecDF_P1_head"/>
    <property type="match status" value="1"/>
</dbReference>
<dbReference type="GO" id="GO:0006605">
    <property type="term" value="P:protein targeting"/>
    <property type="evidence" value="ECO:0007669"/>
    <property type="project" value="UniProtKB-UniRule"/>
</dbReference>
<keyword evidence="7 9" id="KW-0811">Translocation</keyword>
<comment type="similarity">
    <text evidence="9">Belongs to the SecD/SecF family. SecD subfamily.</text>
</comment>
<feature type="transmembrane region" description="Helical" evidence="9">
    <location>
        <begin position="595"/>
        <end position="621"/>
    </location>
</feature>
<dbReference type="InterPro" id="IPR022646">
    <property type="entry name" value="SecD/SecF_CS"/>
</dbReference>
<feature type="transmembrane region" description="Helical" evidence="9">
    <location>
        <begin position="503"/>
        <end position="520"/>
    </location>
</feature>
<evidence type="ECO:0000256" key="3">
    <source>
        <dbReference type="ARBA" id="ARBA00022475"/>
    </source>
</evidence>
<comment type="caution">
    <text evidence="14">The sequence shown here is derived from an EMBL/GenBank/DDBJ whole genome shotgun (WGS) entry which is preliminary data.</text>
</comment>
<dbReference type="GO" id="GO:0043952">
    <property type="term" value="P:protein transport by the Sec complex"/>
    <property type="evidence" value="ECO:0007669"/>
    <property type="project" value="UniProtKB-UniRule"/>
</dbReference>
<feature type="transmembrane region" description="Helical" evidence="9">
    <location>
        <begin position="824"/>
        <end position="841"/>
    </location>
</feature>
<dbReference type="Pfam" id="PF07549">
    <property type="entry name" value="Sec_GG"/>
    <property type="match status" value="1"/>
</dbReference>
<evidence type="ECO:0000256" key="9">
    <source>
        <dbReference type="HAMAP-Rule" id="MF_01463"/>
    </source>
</evidence>
<dbReference type="InterPro" id="IPR022813">
    <property type="entry name" value="SecD/SecF_arch_bac"/>
</dbReference>
<accession>A0A495LWP2</accession>
<evidence type="ECO:0000256" key="6">
    <source>
        <dbReference type="ARBA" id="ARBA00022989"/>
    </source>
</evidence>
<dbReference type="InterPro" id="IPR055344">
    <property type="entry name" value="SecD_SecF_C_bact"/>
</dbReference>
<dbReference type="NCBIfam" id="TIGR01129">
    <property type="entry name" value="secD"/>
    <property type="match status" value="1"/>
</dbReference>
<dbReference type="Pfam" id="PF02355">
    <property type="entry name" value="SecD_SecF_C"/>
    <property type="match status" value="2"/>
</dbReference>
<feature type="domain" description="Protein translocase subunit SecDF P1" evidence="12">
    <location>
        <begin position="181"/>
        <end position="237"/>
    </location>
</feature>
<feature type="domain" description="Protein export membrane protein SecD/SecF C-terminal" evidence="11">
    <location>
        <begin position="797"/>
        <end position="983"/>
    </location>
</feature>
<evidence type="ECO:0000256" key="1">
    <source>
        <dbReference type="ARBA" id="ARBA00004651"/>
    </source>
</evidence>
<name>A0A495LWP2_9FLAO</name>
<feature type="transmembrane region" description="Helical" evidence="9">
    <location>
        <begin position="686"/>
        <end position="704"/>
    </location>
</feature>
<dbReference type="AlphaFoldDB" id="A0A495LWP2"/>
<dbReference type="HAMAP" id="MF_01463_B">
    <property type="entry name" value="SecD_B"/>
    <property type="match status" value="1"/>
</dbReference>
<evidence type="ECO:0000256" key="5">
    <source>
        <dbReference type="ARBA" id="ARBA00022927"/>
    </source>
</evidence>
<comment type="subunit">
    <text evidence="9">Forms a complex with SecF. Part of the essential Sec protein translocation apparatus which comprises SecA, SecYEG and auxiliary proteins SecDF. Other proteins may also be involved.</text>
</comment>
<evidence type="ECO:0000259" key="12">
    <source>
        <dbReference type="Pfam" id="PF21760"/>
    </source>
</evidence>
<dbReference type="PANTHER" id="PTHR30081:SF1">
    <property type="entry name" value="PROTEIN TRANSLOCASE SUBUNIT SECD"/>
    <property type="match status" value="1"/>
</dbReference>
<dbReference type="GO" id="GO:0015450">
    <property type="term" value="F:protein-transporting ATPase activity"/>
    <property type="evidence" value="ECO:0007669"/>
    <property type="project" value="InterPro"/>
</dbReference>
<dbReference type="OrthoDB" id="9805019at2"/>
<dbReference type="GO" id="GO:0005886">
    <property type="term" value="C:plasma membrane"/>
    <property type="evidence" value="ECO:0007669"/>
    <property type="project" value="UniProtKB-SubCell"/>
</dbReference>
<feature type="transmembrane region" description="Helical" evidence="9">
    <location>
        <begin position="848"/>
        <end position="869"/>
    </location>
</feature>
<sequence>MQNRGLVKFFAILFALVSIYQLSFTFVANRVKSDAKAFANGDEKKEVKYLDSIGKEEVYNLGFTKFTYKEVSDKQINKGLDLEGGINVILQISVKDVLKTLANNTKNPVFNKALENADKNQEGNQDYIDAFFIAFDQESKGAVKLADPEVFAHRNLEEVTFNMTDAQVKTIIKRKVKESVESAFRVLTERIDKFGVVQPNIQMLGESGRILVELPGAKDVDRIKKLLQSTAQLEFWETYKVEEMSNFLMASNEVLKKTEKAIDTKETPKTANDTIGNLLTDASKDSTAVKGGNPWIDKMVAFGNGPILGYFSPKDTAKINGYLKMPEVKSLLVGEQRYAKFVWSKPQSINVLKQQIVDPTKAANSKKIEALELYALKGNRQNTPAMSGGVVTDASDKFDQMGKPSVEMVMNSKGAKDWEALTGKAYTEKGFIAIVLDDVVYSAPGVTSGAITGGISQITGNFDISETKDLANILRAGKLPASADIVQFDAVGPSLGQEAIDNGITSALVGLLLVSLWMIIYYGKSGWYANIALAVNLLFLFGILASIGAILTLPGIAGIVLTMGTAVDANIIIYERAKEELRMGKTLEEAVKVSFSWRGAMSSITDANVTHVLTGAVLFIFGTGPIKGFATTLLIGIFTSLFTSIFITRILLEWSIARKNNLTFVTSMSKNWFTNFNYDFLGKKKFTYIFSSCVVIVSVASLFINGLDEGVDFKGGRTFQVRFEKPVEASEVADELTKVFDGVVQAKVLGDKEQLKIVTKYKIDVASSEADVEVNKMLFDNLKKYYGPNLTYEKFVNAYDGKTVGIMSSSKVGPAVAKDIKTNSFWAVLGAMGIVFLYLMISFRKWQYSLGAIAAVAHDVIFVLGIYSLCYKFMPFHMEMDQHFIAAILTVIGYSMNDTVIVFDRIREYLAGKTKGSFNEIVNRSVNTTMSRTLNTSLTMIMVLLIMFIFGGESIRGFIFAMLVGIIVGTYSSLFIATPVLCDTISDAEHKRIEDMHNNADNNKI</sequence>
<dbReference type="EMBL" id="RBLC01000008">
    <property type="protein sequence ID" value="RKS17528.1"/>
    <property type="molecule type" value="Genomic_DNA"/>
</dbReference>
<evidence type="ECO:0000313" key="15">
    <source>
        <dbReference type="Proteomes" id="UP000277579"/>
    </source>
</evidence>
<feature type="transmembrane region" description="Helical" evidence="9">
    <location>
        <begin position="556"/>
        <end position="574"/>
    </location>
</feature>
<comment type="function">
    <text evidence="9">Part of the Sec protein translocase complex. Interacts with the SecYEG preprotein conducting channel. SecDF uses the proton motive force (PMF) to complete protein translocation after the ATP-dependent function of SecA.</text>
</comment>
<dbReference type="NCBIfam" id="TIGR00966">
    <property type="entry name" value="transloc_SecF"/>
    <property type="match status" value="1"/>
</dbReference>
<keyword evidence="6 9" id="KW-1133">Transmembrane helix</keyword>
<evidence type="ECO:0000256" key="10">
    <source>
        <dbReference type="HAMAP-Rule" id="MF_01464"/>
    </source>
</evidence>
<feature type="transmembrane region" description="Helical" evidence="9">
    <location>
        <begin position="934"/>
        <end position="952"/>
    </location>
</feature>
<evidence type="ECO:0000256" key="2">
    <source>
        <dbReference type="ARBA" id="ARBA00022448"/>
    </source>
</evidence>
<dbReference type="HAMAP" id="MF_01464_B">
    <property type="entry name" value="SecF_B"/>
    <property type="match status" value="1"/>
</dbReference>
<dbReference type="Gene3D" id="3.30.1360.200">
    <property type="match status" value="1"/>
</dbReference>